<organism evidence="6 7">
    <name type="scientific">Aeoliella mucimassa</name>
    <dbReference type="NCBI Taxonomy" id="2527972"/>
    <lineage>
        <taxon>Bacteria</taxon>
        <taxon>Pseudomonadati</taxon>
        <taxon>Planctomycetota</taxon>
        <taxon>Planctomycetia</taxon>
        <taxon>Pirellulales</taxon>
        <taxon>Lacipirellulaceae</taxon>
        <taxon>Aeoliella</taxon>
    </lineage>
</organism>
<dbReference type="InterPro" id="IPR036390">
    <property type="entry name" value="WH_DNA-bd_sf"/>
</dbReference>
<dbReference type="PIRSF" id="PIRSF019455">
    <property type="entry name" value="CopR_AtkY"/>
    <property type="match status" value="1"/>
</dbReference>
<keyword evidence="3" id="KW-0238">DNA-binding</keyword>
<accession>A0A518AH74</accession>
<reference evidence="6 7" key="1">
    <citation type="submission" date="2019-02" db="EMBL/GenBank/DDBJ databases">
        <title>Deep-cultivation of Planctomycetes and their phenomic and genomic characterization uncovers novel biology.</title>
        <authorList>
            <person name="Wiegand S."/>
            <person name="Jogler M."/>
            <person name="Boedeker C."/>
            <person name="Pinto D."/>
            <person name="Vollmers J."/>
            <person name="Rivas-Marin E."/>
            <person name="Kohn T."/>
            <person name="Peeters S.H."/>
            <person name="Heuer A."/>
            <person name="Rast P."/>
            <person name="Oberbeckmann S."/>
            <person name="Bunk B."/>
            <person name="Jeske O."/>
            <person name="Meyerdierks A."/>
            <person name="Storesund J.E."/>
            <person name="Kallscheuer N."/>
            <person name="Luecker S."/>
            <person name="Lage O.M."/>
            <person name="Pohl T."/>
            <person name="Merkel B.J."/>
            <person name="Hornburger P."/>
            <person name="Mueller R.-W."/>
            <person name="Bruemmer F."/>
            <person name="Labrenz M."/>
            <person name="Spormann A.M."/>
            <person name="Op den Camp H."/>
            <person name="Overmann J."/>
            <person name="Amann R."/>
            <person name="Jetten M.S.M."/>
            <person name="Mascher T."/>
            <person name="Medema M.H."/>
            <person name="Devos D.P."/>
            <person name="Kaster A.-K."/>
            <person name="Ovreas L."/>
            <person name="Rohde M."/>
            <person name="Galperin M.Y."/>
            <person name="Jogler C."/>
        </authorList>
    </citation>
    <scope>NUCLEOTIDE SEQUENCE [LARGE SCALE GENOMIC DNA]</scope>
    <source>
        <strain evidence="6 7">Pan181</strain>
    </source>
</reference>
<name>A0A518AH74_9BACT</name>
<dbReference type="AlphaFoldDB" id="A0A518AH74"/>
<keyword evidence="2" id="KW-0805">Transcription regulation</keyword>
<keyword evidence="4" id="KW-0804">Transcription</keyword>
<dbReference type="KEGG" id="amuc:Pan181_02630"/>
<evidence type="ECO:0000256" key="3">
    <source>
        <dbReference type="ARBA" id="ARBA00023125"/>
    </source>
</evidence>
<dbReference type="Pfam" id="PF03965">
    <property type="entry name" value="Penicillinase_R"/>
    <property type="match status" value="1"/>
</dbReference>
<dbReference type="GO" id="GO:0045892">
    <property type="term" value="P:negative regulation of DNA-templated transcription"/>
    <property type="evidence" value="ECO:0007669"/>
    <property type="project" value="InterPro"/>
</dbReference>
<keyword evidence="7" id="KW-1185">Reference proteome</keyword>
<proteinExistence type="inferred from homology"/>
<dbReference type="Gene3D" id="1.10.4040.10">
    <property type="entry name" value="Penicillinase repressor domain"/>
    <property type="match status" value="1"/>
</dbReference>
<evidence type="ECO:0000256" key="1">
    <source>
        <dbReference type="ARBA" id="ARBA00011046"/>
    </source>
</evidence>
<feature type="coiled-coil region" evidence="5">
    <location>
        <begin position="101"/>
        <end position="128"/>
    </location>
</feature>
<protein>
    <submittedName>
        <fullName evidence="6">Penicillinase repressor</fullName>
    </submittedName>
</protein>
<dbReference type="EMBL" id="CP036278">
    <property type="protein sequence ID" value="QDU54083.1"/>
    <property type="molecule type" value="Genomic_DNA"/>
</dbReference>
<dbReference type="InterPro" id="IPR036388">
    <property type="entry name" value="WH-like_DNA-bd_sf"/>
</dbReference>
<evidence type="ECO:0000256" key="4">
    <source>
        <dbReference type="ARBA" id="ARBA00023163"/>
    </source>
</evidence>
<evidence type="ECO:0000256" key="2">
    <source>
        <dbReference type="ARBA" id="ARBA00023015"/>
    </source>
</evidence>
<dbReference type="GO" id="GO:0003677">
    <property type="term" value="F:DNA binding"/>
    <property type="evidence" value="ECO:0007669"/>
    <property type="project" value="UniProtKB-KW"/>
</dbReference>
<comment type="similarity">
    <text evidence="1">Belongs to the BlaI transcriptional regulatory family.</text>
</comment>
<evidence type="ECO:0000313" key="7">
    <source>
        <dbReference type="Proteomes" id="UP000315750"/>
    </source>
</evidence>
<keyword evidence="5" id="KW-0175">Coiled coil</keyword>
<evidence type="ECO:0000313" key="6">
    <source>
        <dbReference type="EMBL" id="QDU54083.1"/>
    </source>
</evidence>
<dbReference type="Gene3D" id="1.10.10.10">
    <property type="entry name" value="Winged helix-like DNA-binding domain superfamily/Winged helix DNA-binding domain"/>
    <property type="match status" value="1"/>
</dbReference>
<sequence length="137" mass="15035">MARPASKHPTDGELQILRILWANSSCTLAEVCDGLREHRDVATTTVATMLKVMLDKKLVKRDAATGRTYRWSAAVSQEKTAGSLLGKLVDGVFEGSASRLVAHLVETQRFSEQELAELEELVDAKRRSGQKKVKGGK</sequence>
<dbReference type="Proteomes" id="UP000315750">
    <property type="component" value="Chromosome"/>
</dbReference>
<gene>
    <name evidence="6" type="ORF">Pan181_02630</name>
</gene>
<dbReference type="SUPFAM" id="SSF46785">
    <property type="entry name" value="Winged helix' DNA-binding domain"/>
    <property type="match status" value="1"/>
</dbReference>
<dbReference type="RefSeq" id="WP_145245109.1">
    <property type="nucleotide sequence ID" value="NZ_CP036278.1"/>
</dbReference>
<evidence type="ECO:0000256" key="5">
    <source>
        <dbReference type="SAM" id="Coils"/>
    </source>
</evidence>
<dbReference type="InterPro" id="IPR005650">
    <property type="entry name" value="BlaI_family"/>
</dbReference>
<dbReference type="OrthoDB" id="280196at2"/>